<dbReference type="Proteomes" id="UP000823674">
    <property type="component" value="Chromosome A06"/>
</dbReference>
<name>A0ABQ7M2F9_BRACM</name>
<keyword evidence="2" id="KW-1185">Reference proteome</keyword>
<accession>A0ABQ7M2F9</accession>
<evidence type="ECO:0000313" key="1">
    <source>
        <dbReference type="EMBL" id="KAG5391799.1"/>
    </source>
</evidence>
<organism evidence="1 2">
    <name type="scientific">Brassica rapa subsp. trilocularis</name>
    <dbReference type="NCBI Taxonomy" id="1813537"/>
    <lineage>
        <taxon>Eukaryota</taxon>
        <taxon>Viridiplantae</taxon>
        <taxon>Streptophyta</taxon>
        <taxon>Embryophyta</taxon>
        <taxon>Tracheophyta</taxon>
        <taxon>Spermatophyta</taxon>
        <taxon>Magnoliopsida</taxon>
        <taxon>eudicotyledons</taxon>
        <taxon>Gunneridae</taxon>
        <taxon>Pentapetalae</taxon>
        <taxon>rosids</taxon>
        <taxon>malvids</taxon>
        <taxon>Brassicales</taxon>
        <taxon>Brassicaceae</taxon>
        <taxon>Brassiceae</taxon>
        <taxon>Brassica</taxon>
    </lineage>
</organism>
<evidence type="ECO:0000313" key="2">
    <source>
        <dbReference type="Proteomes" id="UP000823674"/>
    </source>
</evidence>
<reference evidence="1 2" key="1">
    <citation type="submission" date="2021-03" db="EMBL/GenBank/DDBJ databases">
        <authorList>
            <person name="King G.J."/>
            <person name="Bancroft I."/>
            <person name="Baten A."/>
            <person name="Bloomfield J."/>
            <person name="Borpatragohain P."/>
            <person name="He Z."/>
            <person name="Irish N."/>
            <person name="Irwin J."/>
            <person name="Liu K."/>
            <person name="Mauleon R.P."/>
            <person name="Moore J."/>
            <person name="Morris R."/>
            <person name="Ostergaard L."/>
            <person name="Wang B."/>
            <person name="Wells R."/>
        </authorList>
    </citation>
    <scope>NUCLEOTIDE SEQUENCE [LARGE SCALE GENOMIC DNA]</scope>
    <source>
        <strain evidence="1">R-o-18</strain>
        <tissue evidence="1">Leaf</tissue>
    </source>
</reference>
<comment type="caution">
    <text evidence="1">The sequence shown here is derived from an EMBL/GenBank/DDBJ whole genome shotgun (WGS) entry which is preliminary data.</text>
</comment>
<sequence>MISLKSLSHCLLYSGQRRVMVSQWAYKFLFINWLIGQSRRLGQICDKSIFSLIGEFFISLIVECDLLANKIWRFCFVGVFPWLVSHGGLFSPENSLKELRAPCNKKRNLKPPWTWNRRNLKPPWTWNRLRTSCALDNLSWMIVAPLLRSDKIQHYLTIKREMDRLCEGMEWKTMVFDYYQCQFEELCMVWIWNTTKHVISCSGSIWNGQRCNRWIVPPDLLSDERRWITMDDSRTQDHIRPRTTIEKLVNQSILQSELGSIVLLLFCYHVQFKNVFVVCFDSDTLLNFS</sequence>
<proteinExistence type="predicted"/>
<dbReference type="EMBL" id="JADBGQ010000006">
    <property type="protein sequence ID" value="KAG5391799.1"/>
    <property type="molecule type" value="Genomic_DNA"/>
</dbReference>
<protein>
    <submittedName>
        <fullName evidence="1">Uncharacterized protein</fullName>
    </submittedName>
</protein>
<gene>
    <name evidence="1" type="primary">A06g500710.1_BraROA</name>
    <name evidence="1" type="ORF">IGI04_021762</name>
</gene>